<feature type="domain" description="Dynamin N-terminal" evidence="3">
    <location>
        <begin position="110"/>
        <end position="363"/>
    </location>
</feature>
<reference evidence="6" key="5">
    <citation type="submission" date="2018-04" db="UniProtKB">
        <authorList>
            <consortium name="EnsemblFungi"/>
        </authorList>
    </citation>
    <scope>IDENTIFICATION</scope>
    <source>
        <strain evidence="6">R3-111a-1</strain>
    </source>
</reference>
<dbReference type="InterPro" id="IPR045063">
    <property type="entry name" value="Dynamin_N"/>
</dbReference>
<dbReference type="Gene3D" id="3.40.50.300">
    <property type="entry name" value="P-loop containing nucleotide triphosphate hydrolases"/>
    <property type="match status" value="2"/>
</dbReference>
<dbReference type="OrthoDB" id="3598281at2759"/>
<dbReference type="GeneID" id="20347380"/>
<feature type="compositionally biased region" description="Polar residues" evidence="2">
    <location>
        <begin position="1"/>
        <end position="24"/>
    </location>
</feature>
<dbReference type="HOGENOM" id="CLU_010389_0_0_1"/>
<dbReference type="CDD" id="cd00882">
    <property type="entry name" value="Ras_like_GTPase"/>
    <property type="match status" value="1"/>
</dbReference>
<dbReference type="InterPro" id="IPR056024">
    <property type="entry name" value="DUF7605"/>
</dbReference>
<name>J3P075_GAET3</name>
<gene>
    <name evidence="6" type="primary">20347380</name>
    <name evidence="5" type="ORF">GGTG_06922</name>
</gene>
<dbReference type="Pfam" id="PF24564">
    <property type="entry name" value="DUF7605"/>
    <property type="match status" value="1"/>
</dbReference>
<dbReference type="InterPro" id="IPR027417">
    <property type="entry name" value="P-loop_NTPase"/>
</dbReference>
<evidence type="ECO:0000256" key="1">
    <source>
        <dbReference type="SAM" id="Coils"/>
    </source>
</evidence>
<keyword evidence="1" id="KW-0175">Coiled coil</keyword>
<sequence length="878" mass="99118">MVNTGRQRQTRSNAPPPSSVTLSATAVPCPPRVNQRRRARHELADEEPPEEPFHRPAFQRALADTRDIVMALATVLSENTHGDASLIKGLGDEAVRLSRFELPATRMLGLVGGSGTGKSSLINSILDVPNLARSSNGGGACTCVVTEYRYHGRNDYEIKIEWFTREEICSQIEQLLADYRNYPENQDWAEIHADEETRRRLEDTSILAQNTLKVMFSLADTAALLDGTQEDVAQWLLARFDATSQERVGLSTIVAEDVDEVISALLTLTSDPRNPGPEGARWPFIKRVNVFLKAHILKTGLVLVDLPGLRDSNPIRSKLAERYVRQCDEIFAVCEVGRAETDETVERIFRLGEQARLNNIGIVCTKTDVLDALEERAEALKDRDVEVERRISELICEEEKARNNLDELVRRIEDEFDIHDDLNEAELREKHNLDMQRIQARKTRNNVSLSLTRYLINNRSEVVTNGLQRNFSKRLAAGARPLNIFCVSNTLYWDNRNRESGEALPYLELSGILSLRQHCLSLVGRAQHAHALGYINDSVQGLIASTKLWVETGAGSDADIGAKTRICEVLGEVEKQFTEALTSQSSSLCRVEVALQEQILTGMPNPRVLHRKYQDWTQAATEVHQEYTGWAWNTYHAFCRYFGTASPSARNHQDRNWNNELFEEMTQDYLGLLNIWPDSPGDQRLLDDLSAETQRCLQRSFELMDEISHLSPSIKTLRRSVIPRCRVLVRALDDVQAEFYERSYNLQADLTGGHRSSIMGETMESTYIACARECGTGSDKRRKDMMKRKVGDKATFSTAYQTVSKRFEAIAEDAIAKMSDHARDFLIGARHDIDMVRGENAVQEAERDVVFYARAAAAVDEAARRLNAVQLQMHNLGR</sequence>
<dbReference type="PANTHER" id="PTHR36681:SF3">
    <property type="entry name" value="NUCLEAR GTPASE, GERMINAL CENTER-ASSOCIATED, TANDEM DUPLICATE 3"/>
    <property type="match status" value="1"/>
</dbReference>
<dbReference type="AlphaFoldDB" id="J3P075"/>
<protein>
    <recommendedName>
        <fullName evidence="8">Tat pathway signal sequence</fullName>
    </recommendedName>
</protein>
<dbReference type="VEuPathDB" id="FungiDB:GGTG_06922"/>
<evidence type="ECO:0000259" key="3">
    <source>
        <dbReference type="Pfam" id="PF00350"/>
    </source>
</evidence>
<evidence type="ECO:0008006" key="8">
    <source>
        <dbReference type="Google" id="ProtNLM"/>
    </source>
</evidence>
<proteinExistence type="predicted"/>
<organism evidence="5">
    <name type="scientific">Gaeumannomyces tritici (strain R3-111a-1)</name>
    <name type="common">Wheat and barley take-all root rot fungus</name>
    <name type="synonym">Gaeumannomyces graminis var. tritici</name>
    <dbReference type="NCBI Taxonomy" id="644352"/>
    <lineage>
        <taxon>Eukaryota</taxon>
        <taxon>Fungi</taxon>
        <taxon>Dikarya</taxon>
        <taxon>Ascomycota</taxon>
        <taxon>Pezizomycotina</taxon>
        <taxon>Sordariomycetes</taxon>
        <taxon>Sordariomycetidae</taxon>
        <taxon>Magnaporthales</taxon>
        <taxon>Magnaporthaceae</taxon>
        <taxon>Gaeumannomyces</taxon>
    </lineage>
</organism>
<evidence type="ECO:0000313" key="7">
    <source>
        <dbReference type="Proteomes" id="UP000006039"/>
    </source>
</evidence>
<dbReference type="EnsemblFungi" id="EJT77008">
    <property type="protein sequence ID" value="EJT77008"/>
    <property type="gene ID" value="GGTG_06922"/>
</dbReference>
<dbReference type="eggNOG" id="ENOG502SJYS">
    <property type="taxonomic scope" value="Eukaryota"/>
</dbReference>
<evidence type="ECO:0000256" key="2">
    <source>
        <dbReference type="SAM" id="MobiDB-lite"/>
    </source>
</evidence>
<reference evidence="6" key="4">
    <citation type="journal article" date="2015" name="G3 (Bethesda)">
        <title>Genome sequences of three phytopathogenic species of the Magnaporthaceae family of fungi.</title>
        <authorList>
            <person name="Okagaki L.H."/>
            <person name="Nunes C.C."/>
            <person name="Sailsbery J."/>
            <person name="Clay B."/>
            <person name="Brown D."/>
            <person name="John T."/>
            <person name="Oh Y."/>
            <person name="Young N."/>
            <person name="Fitzgerald M."/>
            <person name="Haas B.J."/>
            <person name="Zeng Q."/>
            <person name="Young S."/>
            <person name="Adiconis X."/>
            <person name="Fan L."/>
            <person name="Levin J.Z."/>
            <person name="Mitchell T.K."/>
            <person name="Okubara P.A."/>
            <person name="Farman M.L."/>
            <person name="Kohn L.M."/>
            <person name="Birren B."/>
            <person name="Ma L.-J."/>
            <person name="Dean R.A."/>
        </authorList>
    </citation>
    <scope>NUCLEOTIDE SEQUENCE</scope>
    <source>
        <strain evidence="6">R3-111a-1</strain>
    </source>
</reference>
<feature type="coiled-coil region" evidence="1">
    <location>
        <begin position="370"/>
        <end position="411"/>
    </location>
</feature>
<evidence type="ECO:0000313" key="6">
    <source>
        <dbReference type="EnsemblFungi" id="EJT77008"/>
    </source>
</evidence>
<feature type="domain" description="DUF7605" evidence="4">
    <location>
        <begin position="612"/>
        <end position="796"/>
    </location>
</feature>
<dbReference type="PANTHER" id="PTHR36681">
    <property type="entry name" value="NUCLEAR GTPASE, GERMINAL CENTER-ASSOCIATED, TANDEM DUPLICATE 3"/>
    <property type="match status" value="1"/>
</dbReference>
<reference evidence="7" key="1">
    <citation type="submission" date="2010-07" db="EMBL/GenBank/DDBJ databases">
        <title>The genome sequence of Gaeumannomyces graminis var. tritici strain R3-111a-1.</title>
        <authorList>
            <consortium name="The Broad Institute Genome Sequencing Platform"/>
            <person name="Ma L.-J."/>
            <person name="Dead R."/>
            <person name="Young S."/>
            <person name="Zeng Q."/>
            <person name="Koehrsen M."/>
            <person name="Alvarado L."/>
            <person name="Berlin A."/>
            <person name="Chapman S.B."/>
            <person name="Chen Z."/>
            <person name="Freedman E."/>
            <person name="Gellesch M."/>
            <person name="Goldberg J."/>
            <person name="Griggs A."/>
            <person name="Gujja S."/>
            <person name="Heilman E.R."/>
            <person name="Heiman D."/>
            <person name="Hepburn T."/>
            <person name="Howarth C."/>
            <person name="Jen D."/>
            <person name="Larson L."/>
            <person name="Mehta T."/>
            <person name="Neiman D."/>
            <person name="Pearson M."/>
            <person name="Roberts A."/>
            <person name="Saif S."/>
            <person name="Shea T."/>
            <person name="Shenoy N."/>
            <person name="Sisk P."/>
            <person name="Stolte C."/>
            <person name="Sykes S."/>
            <person name="Walk T."/>
            <person name="White J."/>
            <person name="Yandava C."/>
            <person name="Haas B."/>
            <person name="Nusbaum C."/>
            <person name="Birren B."/>
        </authorList>
    </citation>
    <scope>NUCLEOTIDE SEQUENCE [LARGE SCALE GENOMIC DNA]</scope>
    <source>
        <strain evidence="7">R3-111a-1</strain>
    </source>
</reference>
<accession>J3P075</accession>
<keyword evidence="7" id="KW-1185">Reference proteome</keyword>
<dbReference type="SUPFAM" id="SSF52540">
    <property type="entry name" value="P-loop containing nucleoside triphosphate hydrolases"/>
    <property type="match status" value="2"/>
</dbReference>
<dbReference type="Pfam" id="PF00350">
    <property type="entry name" value="Dynamin_N"/>
    <property type="match status" value="1"/>
</dbReference>
<feature type="region of interest" description="Disordered" evidence="2">
    <location>
        <begin position="1"/>
        <end position="53"/>
    </location>
</feature>
<evidence type="ECO:0000313" key="5">
    <source>
        <dbReference type="EMBL" id="EJT77008.1"/>
    </source>
</evidence>
<dbReference type="Proteomes" id="UP000006039">
    <property type="component" value="Unassembled WGS sequence"/>
</dbReference>
<dbReference type="STRING" id="644352.J3P075"/>
<evidence type="ECO:0000259" key="4">
    <source>
        <dbReference type="Pfam" id="PF24564"/>
    </source>
</evidence>
<dbReference type="EMBL" id="GL385397">
    <property type="protein sequence ID" value="EJT77008.1"/>
    <property type="molecule type" value="Genomic_DNA"/>
</dbReference>
<dbReference type="RefSeq" id="XP_009223008.1">
    <property type="nucleotide sequence ID" value="XM_009224744.1"/>
</dbReference>
<reference evidence="5" key="3">
    <citation type="submission" date="2010-09" db="EMBL/GenBank/DDBJ databases">
        <title>Annotation of Gaeumannomyces graminis var. tritici R3-111a-1.</title>
        <authorList>
            <consortium name="The Broad Institute Genome Sequencing Platform"/>
            <person name="Ma L.-J."/>
            <person name="Dead R."/>
            <person name="Young S.K."/>
            <person name="Zeng Q."/>
            <person name="Gargeya S."/>
            <person name="Fitzgerald M."/>
            <person name="Haas B."/>
            <person name="Abouelleil A."/>
            <person name="Alvarado L."/>
            <person name="Arachchi H.M."/>
            <person name="Berlin A."/>
            <person name="Brown A."/>
            <person name="Chapman S.B."/>
            <person name="Chen Z."/>
            <person name="Dunbar C."/>
            <person name="Freedman E."/>
            <person name="Gearin G."/>
            <person name="Gellesch M."/>
            <person name="Goldberg J."/>
            <person name="Griggs A."/>
            <person name="Gujja S."/>
            <person name="Heiman D."/>
            <person name="Howarth C."/>
            <person name="Larson L."/>
            <person name="Lui A."/>
            <person name="MacDonald P.J.P."/>
            <person name="Mehta T."/>
            <person name="Montmayeur A."/>
            <person name="Murphy C."/>
            <person name="Neiman D."/>
            <person name="Pearson M."/>
            <person name="Priest M."/>
            <person name="Roberts A."/>
            <person name="Saif S."/>
            <person name="Shea T."/>
            <person name="Shenoy N."/>
            <person name="Sisk P."/>
            <person name="Stolte C."/>
            <person name="Sykes S."/>
            <person name="Yandava C."/>
            <person name="Wortman J."/>
            <person name="Nusbaum C."/>
            <person name="Birren B."/>
        </authorList>
    </citation>
    <scope>NUCLEOTIDE SEQUENCE</scope>
    <source>
        <strain evidence="5">R3-111a-1</strain>
    </source>
</reference>
<reference evidence="5" key="2">
    <citation type="submission" date="2010-07" db="EMBL/GenBank/DDBJ databases">
        <authorList>
            <consortium name="The Broad Institute Genome Sequencing Platform"/>
            <consortium name="Broad Institute Genome Sequencing Center for Infectious Disease"/>
            <person name="Ma L.-J."/>
            <person name="Dead R."/>
            <person name="Young S."/>
            <person name="Zeng Q."/>
            <person name="Koehrsen M."/>
            <person name="Alvarado L."/>
            <person name="Berlin A."/>
            <person name="Chapman S.B."/>
            <person name="Chen Z."/>
            <person name="Freedman E."/>
            <person name="Gellesch M."/>
            <person name="Goldberg J."/>
            <person name="Griggs A."/>
            <person name="Gujja S."/>
            <person name="Heilman E.R."/>
            <person name="Heiman D."/>
            <person name="Hepburn T."/>
            <person name="Howarth C."/>
            <person name="Jen D."/>
            <person name="Larson L."/>
            <person name="Mehta T."/>
            <person name="Neiman D."/>
            <person name="Pearson M."/>
            <person name="Roberts A."/>
            <person name="Saif S."/>
            <person name="Shea T."/>
            <person name="Shenoy N."/>
            <person name="Sisk P."/>
            <person name="Stolte C."/>
            <person name="Sykes S."/>
            <person name="Walk T."/>
            <person name="White J."/>
            <person name="Yandava C."/>
            <person name="Haas B."/>
            <person name="Nusbaum C."/>
            <person name="Birren B."/>
        </authorList>
    </citation>
    <scope>NUCLEOTIDE SEQUENCE</scope>
    <source>
        <strain evidence="5">R3-111a-1</strain>
    </source>
</reference>